<proteinExistence type="predicted"/>
<gene>
    <name evidence="1" type="ORF">EGYM00392_LOCUS46494</name>
</gene>
<sequence length="114" mass="12522">MKPCAHAGKWVNDDRPFLSLCLALFRPRSVWPSLALLHSLALSLARDSPEQEMCLNQKENTSRDMLHVFESVLSTRPNEEAHAACNPILQSPPLGGGGVILTLAVSQFCLQLQS</sequence>
<protein>
    <submittedName>
        <fullName evidence="1">Uncharacterized protein</fullName>
    </submittedName>
</protein>
<dbReference type="AlphaFoldDB" id="A0A7S1J8K8"/>
<evidence type="ECO:0000313" key="1">
    <source>
        <dbReference type="EMBL" id="CAD9035340.1"/>
    </source>
</evidence>
<name>A0A7S1J8K8_9EUGL</name>
<dbReference type="EMBL" id="HBGA01125797">
    <property type="protein sequence ID" value="CAD9035340.1"/>
    <property type="molecule type" value="Transcribed_RNA"/>
</dbReference>
<organism evidence="1">
    <name type="scientific">Eutreptiella gymnastica</name>
    <dbReference type="NCBI Taxonomy" id="73025"/>
    <lineage>
        <taxon>Eukaryota</taxon>
        <taxon>Discoba</taxon>
        <taxon>Euglenozoa</taxon>
        <taxon>Euglenida</taxon>
        <taxon>Spirocuta</taxon>
        <taxon>Euglenophyceae</taxon>
        <taxon>Eutreptiales</taxon>
        <taxon>Eutreptiaceae</taxon>
        <taxon>Eutreptiella</taxon>
    </lineage>
</organism>
<accession>A0A7S1J8K8</accession>
<reference evidence="1" key="1">
    <citation type="submission" date="2021-01" db="EMBL/GenBank/DDBJ databases">
        <authorList>
            <person name="Corre E."/>
            <person name="Pelletier E."/>
            <person name="Niang G."/>
            <person name="Scheremetjew M."/>
            <person name="Finn R."/>
            <person name="Kale V."/>
            <person name="Holt S."/>
            <person name="Cochrane G."/>
            <person name="Meng A."/>
            <person name="Brown T."/>
            <person name="Cohen L."/>
        </authorList>
    </citation>
    <scope>NUCLEOTIDE SEQUENCE</scope>
    <source>
        <strain evidence="1">NIES-381</strain>
    </source>
</reference>